<dbReference type="PANTHER" id="PTHR20922">
    <property type="entry name" value="DNL-TYPE ZINC FINGER PROTEIN"/>
    <property type="match status" value="1"/>
</dbReference>
<dbReference type="InterPro" id="IPR007853">
    <property type="entry name" value="Znf_DNL-typ"/>
</dbReference>
<feature type="compositionally biased region" description="Basic and acidic residues" evidence="5">
    <location>
        <begin position="180"/>
        <end position="191"/>
    </location>
</feature>
<name>A0A448YH89_BRENA</name>
<keyword evidence="3" id="KW-0862">Zinc</keyword>
<dbReference type="GO" id="GO:0051087">
    <property type="term" value="F:protein-folding chaperone binding"/>
    <property type="evidence" value="ECO:0007669"/>
    <property type="project" value="TreeGrafter"/>
</dbReference>
<gene>
    <name evidence="7" type="ORF">BRENAR_LOCUS993</name>
</gene>
<feature type="domain" description="DNL-type" evidence="6">
    <location>
        <begin position="63"/>
        <end position="158"/>
    </location>
</feature>
<reference evidence="7 8" key="1">
    <citation type="submission" date="2018-12" db="EMBL/GenBank/DDBJ databases">
        <authorList>
            <person name="Tiukova I."/>
            <person name="Dainat J."/>
        </authorList>
    </citation>
    <scope>NUCLEOTIDE SEQUENCE [LARGE SCALE GENOMIC DNA]</scope>
</reference>
<dbReference type="GO" id="GO:0030150">
    <property type="term" value="P:protein import into mitochondrial matrix"/>
    <property type="evidence" value="ECO:0007669"/>
    <property type="project" value="TreeGrafter"/>
</dbReference>
<dbReference type="PANTHER" id="PTHR20922:SF13">
    <property type="entry name" value="DNL-TYPE ZINC FINGER PROTEIN"/>
    <property type="match status" value="1"/>
</dbReference>
<evidence type="ECO:0000256" key="5">
    <source>
        <dbReference type="SAM" id="MobiDB-lite"/>
    </source>
</evidence>
<dbReference type="FunCoup" id="A0A448YH89">
    <property type="interactions" value="110"/>
</dbReference>
<dbReference type="EMBL" id="CAACVR010000003">
    <property type="protein sequence ID" value="VEU20258.1"/>
    <property type="molecule type" value="Genomic_DNA"/>
</dbReference>
<keyword evidence="2 4" id="KW-0863">Zinc-finger</keyword>
<feature type="region of interest" description="Disordered" evidence="5">
    <location>
        <begin position="163"/>
        <end position="191"/>
    </location>
</feature>
<keyword evidence="1" id="KW-0479">Metal-binding</keyword>
<evidence type="ECO:0000256" key="2">
    <source>
        <dbReference type="ARBA" id="ARBA00022771"/>
    </source>
</evidence>
<evidence type="ECO:0000313" key="7">
    <source>
        <dbReference type="EMBL" id="VEU20258.1"/>
    </source>
</evidence>
<evidence type="ECO:0000259" key="6">
    <source>
        <dbReference type="PROSITE" id="PS51501"/>
    </source>
</evidence>
<protein>
    <submittedName>
        <fullName evidence="7">DEKNAAC101198</fullName>
    </submittedName>
</protein>
<dbReference type="InParanoid" id="A0A448YH89"/>
<dbReference type="OrthoDB" id="512667at2759"/>
<dbReference type="GO" id="GO:0005739">
    <property type="term" value="C:mitochondrion"/>
    <property type="evidence" value="ECO:0007669"/>
    <property type="project" value="TreeGrafter"/>
</dbReference>
<sequence length="191" mass="21540">MLRPMLRNAMKRALRFPSSIFPSWRVSSLIHRTPTSGPFSRAFTSTHFTNEQAKTQKDDRIKIDKPSLMLAFTCKKCGTRSSHIISKQAYQTGSVLVQCPGCKNRHLIADHLDIFHDGKINIEDIMKAQGQDVSLDTSDLCFEDIPESLKGLLGQYAKDAPSEYKNKEVNDGESPLLESESTKHNKNKEDD</sequence>
<organism evidence="7 8">
    <name type="scientific">Brettanomyces naardenensis</name>
    <name type="common">Yeast</name>
    <dbReference type="NCBI Taxonomy" id="13370"/>
    <lineage>
        <taxon>Eukaryota</taxon>
        <taxon>Fungi</taxon>
        <taxon>Dikarya</taxon>
        <taxon>Ascomycota</taxon>
        <taxon>Saccharomycotina</taxon>
        <taxon>Pichiomycetes</taxon>
        <taxon>Pichiales</taxon>
        <taxon>Pichiaceae</taxon>
        <taxon>Brettanomyces</taxon>
    </lineage>
</organism>
<dbReference type="GO" id="GO:0006457">
    <property type="term" value="P:protein folding"/>
    <property type="evidence" value="ECO:0007669"/>
    <property type="project" value="TreeGrafter"/>
</dbReference>
<dbReference type="STRING" id="13370.A0A448YH89"/>
<dbReference type="Pfam" id="PF05180">
    <property type="entry name" value="zf-DNL"/>
    <property type="match status" value="1"/>
</dbReference>
<dbReference type="Proteomes" id="UP000290900">
    <property type="component" value="Unassembled WGS sequence"/>
</dbReference>
<dbReference type="PROSITE" id="PS51501">
    <property type="entry name" value="ZF_DNL"/>
    <property type="match status" value="1"/>
</dbReference>
<proteinExistence type="predicted"/>
<keyword evidence="8" id="KW-1185">Reference proteome</keyword>
<evidence type="ECO:0000256" key="1">
    <source>
        <dbReference type="ARBA" id="ARBA00022723"/>
    </source>
</evidence>
<dbReference type="GO" id="GO:0050821">
    <property type="term" value="P:protein stabilization"/>
    <property type="evidence" value="ECO:0007669"/>
    <property type="project" value="TreeGrafter"/>
</dbReference>
<evidence type="ECO:0000313" key="8">
    <source>
        <dbReference type="Proteomes" id="UP000290900"/>
    </source>
</evidence>
<evidence type="ECO:0000256" key="4">
    <source>
        <dbReference type="PROSITE-ProRule" id="PRU00834"/>
    </source>
</evidence>
<evidence type="ECO:0000256" key="3">
    <source>
        <dbReference type="ARBA" id="ARBA00022833"/>
    </source>
</evidence>
<dbReference type="InterPro" id="IPR024158">
    <property type="entry name" value="Mt_import_TIM15"/>
</dbReference>
<accession>A0A448YH89</accession>
<dbReference type="GO" id="GO:0008270">
    <property type="term" value="F:zinc ion binding"/>
    <property type="evidence" value="ECO:0007669"/>
    <property type="project" value="UniProtKB-KW"/>
</dbReference>
<dbReference type="AlphaFoldDB" id="A0A448YH89"/>